<dbReference type="Proteomes" id="UP001327560">
    <property type="component" value="Chromosome 4"/>
</dbReference>
<dbReference type="Pfam" id="PF14372">
    <property type="entry name" value="hAT-like_RNase-H"/>
    <property type="match status" value="1"/>
</dbReference>
<keyword evidence="4" id="KW-1185">Reference proteome</keyword>
<sequence>MATRMKRKYDNYWANINNVNIMLFVAILLDPRFKLKSVDIIINKSYDAQNAKMLKEKLRKILSSMYDSYGASIVSSTVVQASKQARGEKNDTKSKVRTYYIREILKKQKISQGSGEAKTELDRLVEALICGQDWFRSSSKSIFIEHVLAELESAEIESSCDTTGHAIIKIDD</sequence>
<accession>A0AAQ3KE94</accession>
<evidence type="ECO:0000259" key="2">
    <source>
        <dbReference type="Pfam" id="PF14372"/>
    </source>
</evidence>
<reference evidence="3 4" key="1">
    <citation type="submission" date="2023-10" db="EMBL/GenBank/DDBJ databases">
        <title>Chromosome-scale genome assembly provides insights into flower coloration mechanisms of Canna indica.</title>
        <authorList>
            <person name="Li C."/>
        </authorList>
    </citation>
    <scope>NUCLEOTIDE SEQUENCE [LARGE SCALE GENOMIC DNA]</scope>
    <source>
        <tissue evidence="3">Flower</tissue>
    </source>
</reference>
<dbReference type="PANTHER" id="PTHR23272:SF184">
    <property type="entry name" value="OS03G0311250 PROTEIN"/>
    <property type="match status" value="1"/>
</dbReference>
<evidence type="ECO:0000313" key="3">
    <source>
        <dbReference type="EMBL" id="WOL05483.1"/>
    </source>
</evidence>
<gene>
    <name evidence="3" type="ORF">Cni_G14212</name>
</gene>
<evidence type="ECO:0000313" key="4">
    <source>
        <dbReference type="Proteomes" id="UP001327560"/>
    </source>
</evidence>
<feature type="transmembrane region" description="Helical" evidence="1">
    <location>
        <begin position="12"/>
        <end position="29"/>
    </location>
</feature>
<dbReference type="InterPro" id="IPR025525">
    <property type="entry name" value="hAT-like_transposase_RNase-H"/>
</dbReference>
<organism evidence="3 4">
    <name type="scientific">Canna indica</name>
    <name type="common">Indian-shot</name>
    <dbReference type="NCBI Taxonomy" id="4628"/>
    <lineage>
        <taxon>Eukaryota</taxon>
        <taxon>Viridiplantae</taxon>
        <taxon>Streptophyta</taxon>
        <taxon>Embryophyta</taxon>
        <taxon>Tracheophyta</taxon>
        <taxon>Spermatophyta</taxon>
        <taxon>Magnoliopsida</taxon>
        <taxon>Liliopsida</taxon>
        <taxon>Zingiberales</taxon>
        <taxon>Cannaceae</taxon>
        <taxon>Canna</taxon>
    </lineage>
</organism>
<keyword evidence="1" id="KW-0472">Membrane</keyword>
<dbReference type="PANTHER" id="PTHR23272">
    <property type="entry name" value="BED FINGER-RELATED"/>
    <property type="match status" value="1"/>
</dbReference>
<dbReference type="EMBL" id="CP136893">
    <property type="protein sequence ID" value="WOL05483.1"/>
    <property type="molecule type" value="Genomic_DNA"/>
</dbReference>
<dbReference type="GO" id="GO:0003677">
    <property type="term" value="F:DNA binding"/>
    <property type="evidence" value="ECO:0007669"/>
    <property type="project" value="InterPro"/>
</dbReference>
<name>A0AAQ3KE94_9LILI</name>
<protein>
    <recommendedName>
        <fullName evidence="2">hAT-like transposase RNase-H fold domain-containing protein</fullName>
    </recommendedName>
</protein>
<proteinExistence type="predicted"/>
<evidence type="ECO:0000256" key="1">
    <source>
        <dbReference type="SAM" id="Phobius"/>
    </source>
</evidence>
<dbReference type="AlphaFoldDB" id="A0AAQ3KE94"/>
<keyword evidence="1" id="KW-1133">Transmembrane helix</keyword>
<feature type="domain" description="hAT-like transposase RNase-H fold" evidence="2">
    <location>
        <begin position="1"/>
        <end position="69"/>
    </location>
</feature>
<keyword evidence="1" id="KW-0812">Transmembrane</keyword>